<name>A0ACC0I8A2_9ERIC</name>
<evidence type="ECO:0000313" key="2">
    <source>
        <dbReference type="Proteomes" id="UP001060215"/>
    </source>
</evidence>
<gene>
    <name evidence="1" type="ORF">LOK49_LG03G01318</name>
</gene>
<evidence type="ECO:0000313" key="1">
    <source>
        <dbReference type="EMBL" id="KAI8021144.1"/>
    </source>
</evidence>
<accession>A0ACC0I8A2</accession>
<reference evidence="1 2" key="1">
    <citation type="journal article" date="2022" name="Plant J.">
        <title>Chromosome-level genome of Camellia lanceoleosa provides a valuable resource for understanding genome evolution and self-incompatibility.</title>
        <authorList>
            <person name="Gong W."/>
            <person name="Xiao S."/>
            <person name="Wang L."/>
            <person name="Liao Z."/>
            <person name="Chang Y."/>
            <person name="Mo W."/>
            <person name="Hu G."/>
            <person name="Li W."/>
            <person name="Zhao G."/>
            <person name="Zhu H."/>
            <person name="Hu X."/>
            <person name="Ji K."/>
            <person name="Xiang X."/>
            <person name="Song Q."/>
            <person name="Yuan D."/>
            <person name="Jin S."/>
            <person name="Zhang L."/>
        </authorList>
    </citation>
    <scope>NUCLEOTIDE SEQUENCE [LARGE SCALE GENOMIC DNA]</scope>
    <source>
        <strain evidence="1">SQ_2022a</strain>
    </source>
</reference>
<protein>
    <submittedName>
        <fullName evidence="1">Uncharacterized protein</fullName>
    </submittedName>
</protein>
<comment type="caution">
    <text evidence="1">The sequence shown here is derived from an EMBL/GenBank/DDBJ whole genome shotgun (WGS) entry which is preliminary data.</text>
</comment>
<organism evidence="1 2">
    <name type="scientific">Camellia lanceoleosa</name>
    <dbReference type="NCBI Taxonomy" id="1840588"/>
    <lineage>
        <taxon>Eukaryota</taxon>
        <taxon>Viridiplantae</taxon>
        <taxon>Streptophyta</taxon>
        <taxon>Embryophyta</taxon>
        <taxon>Tracheophyta</taxon>
        <taxon>Spermatophyta</taxon>
        <taxon>Magnoliopsida</taxon>
        <taxon>eudicotyledons</taxon>
        <taxon>Gunneridae</taxon>
        <taxon>Pentapetalae</taxon>
        <taxon>asterids</taxon>
        <taxon>Ericales</taxon>
        <taxon>Theaceae</taxon>
        <taxon>Camellia</taxon>
    </lineage>
</organism>
<dbReference type="Proteomes" id="UP001060215">
    <property type="component" value="Chromosome 6"/>
</dbReference>
<keyword evidence="2" id="KW-1185">Reference proteome</keyword>
<sequence length="110" mass="12431">MKLLMMRIKPANSKKIPYLRWQRDTRKHCAMRAVKIILTQTTILWPADLVSKGKSSLGTNHPSGPHDLPKPKTNMQITMTRKMPIPFGIGTPCPNFRANVMATTTCRSKT</sequence>
<proteinExistence type="predicted"/>
<dbReference type="EMBL" id="CM045763">
    <property type="protein sequence ID" value="KAI8021144.1"/>
    <property type="molecule type" value="Genomic_DNA"/>
</dbReference>